<name>A0ACC0T2B5_POPTR</name>
<protein>
    <submittedName>
        <fullName evidence="1">Uncharacterized protein</fullName>
    </submittedName>
</protein>
<proteinExistence type="predicted"/>
<keyword evidence="2" id="KW-1185">Reference proteome</keyword>
<comment type="caution">
    <text evidence="1">The sequence shown here is derived from an EMBL/GenBank/DDBJ whole genome shotgun (WGS) entry which is preliminary data.</text>
</comment>
<organism evidence="1 2">
    <name type="scientific">Populus trichocarpa</name>
    <name type="common">Western balsam poplar</name>
    <name type="synonym">Populus balsamifera subsp. trichocarpa</name>
    <dbReference type="NCBI Taxonomy" id="3694"/>
    <lineage>
        <taxon>Eukaryota</taxon>
        <taxon>Viridiplantae</taxon>
        <taxon>Streptophyta</taxon>
        <taxon>Embryophyta</taxon>
        <taxon>Tracheophyta</taxon>
        <taxon>Spermatophyta</taxon>
        <taxon>Magnoliopsida</taxon>
        <taxon>eudicotyledons</taxon>
        <taxon>Gunneridae</taxon>
        <taxon>Pentapetalae</taxon>
        <taxon>rosids</taxon>
        <taxon>fabids</taxon>
        <taxon>Malpighiales</taxon>
        <taxon>Salicaceae</taxon>
        <taxon>Saliceae</taxon>
        <taxon>Populus</taxon>
    </lineage>
</organism>
<gene>
    <name evidence="1" type="ORF">POPTR_004G014401v4</name>
</gene>
<sequence length="196" mass="23262">MERQELFEQAQDSLRKARKRMLKYANQKRRLLEFSVGDKVLLKLTPQIWKKIVGTKHRGLVPRYDGPFEVIEKVGAVAYRLKLPERLKLHPTFHVSYLRPFHEDNEDPKRSKSQRAPPTIHKQFDDGIVKIMDHRRLGQHRKNRRTEFLVKWKKNEEVSWEKDTDLWQFEDQIQDYLTSIPTRTSDSSSGGGLLEV</sequence>
<dbReference type="Proteomes" id="UP000006729">
    <property type="component" value="Chromosome 4"/>
</dbReference>
<accession>A0ACC0T2B5</accession>
<evidence type="ECO:0000313" key="2">
    <source>
        <dbReference type="Proteomes" id="UP000006729"/>
    </source>
</evidence>
<dbReference type="EMBL" id="CM009293">
    <property type="protein sequence ID" value="KAI9395671.1"/>
    <property type="molecule type" value="Genomic_DNA"/>
</dbReference>
<evidence type="ECO:0000313" key="1">
    <source>
        <dbReference type="EMBL" id="KAI9395671.1"/>
    </source>
</evidence>
<reference evidence="1 2" key="1">
    <citation type="journal article" date="2006" name="Science">
        <title>The genome of black cottonwood, Populus trichocarpa (Torr. &amp; Gray).</title>
        <authorList>
            <person name="Tuskan G.A."/>
            <person name="Difazio S."/>
            <person name="Jansson S."/>
            <person name="Bohlmann J."/>
            <person name="Grigoriev I."/>
            <person name="Hellsten U."/>
            <person name="Putnam N."/>
            <person name="Ralph S."/>
            <person name="Rombauts S."/>
            <person name="Salamov A."/>
            <person name="Schein J."/>
            <person name="Sterck L."/>
            <person name="Aerts A."/>
            <person name="Bhalerao R.R."/>
            <person name="Bhalerao R.P."/>
            <person name="Blaudez D."/>
            <person name="Boerjan W."/>
            <person name="Brun A."/>
            <person name="Brunner A."/>
            <person name="Busov V."/>
            <person name="Campbell M."/>
            <person name="Carlson J."/>
            <person name="Chalot M."/>
            <person name="Chapman J."/>
            <person name="Chen G.L."/>
            <person name="Cooper D."/>
            <person name="Coutinho P.M."/>
            <person name="Couturier J."/>
            <person name="Covert S."/>
            <person name="Cronk Q."/>
            <person name="Cunningham R."/>
            <person name="Davis J."/>
            <person name="Degroeve S."/>
            <person name="Dejardin A."/>
            <person name="Depamphilis C."/>
            <person name="Detter J."/>
            <person name="Dirks B."/>
            <person name="Dubchak I."/>
            <person name="Duplessis S."/>
            <person name="Ehlting J."/>
            <person name="Ellis B."/>
            <person name="Gendler K."/>
            <person name="Goodstein D."/>
            <person name="Gribskov M."/>
            <person name="Grimwood J."/>
            <person name="Groover A."/>
            <person name="Gunter L."/>
            <person name="Hamberger B."/>
            <person name="Heinze B."/>
            <person name="Helariutta Y."/>
            <person name="Henrissat B."/>
            <person name="Holligan D."/>
            <person name="Holt R."/>
            <person name="Huang W."/>
            <person name="Islam-Faridi N."/>
            <person name="Jones S."/>
            <person name="Jones-Rhoades M."/>
            <person name="Jorgensen R."/>
            <person name="Joshi C."/>
            <person name="Kangasjarvi J."/>
            <person name="Karlsson J."/>
            <person name="Kelleher C."/>
            <person name="Kirkpatrick R."/>
            <person name="Kirst M."/>
            <person name="Kohler A."/>
            <person name="Kalluri U."/>
            <person name="Larimer F."/>
            <person name="Leebens-Mack J."/>
            <person name="Leple J.C."/>
            <person name="Locascio P."/>
            <person name="Lou Y."/>
            <person name="Lucas S."/>
            <person name="Martin F."/>
            <person name="Montanini B."/>
            <person name="Napoli C."/>
            <person name="Nelson D.R."/>
            <person name="Nelson C."/>
            <person name="Nieminen K."/>
            <person name="Nilsson O."/>
            <person name="Pereda V."/>
            <person name="Peter G."/>
            <person name="Philippe R."/>
            <person name="Pilate G."/>
            <person name="Poliakov A."/>
            <person name="Razumovskaya J."/>
            <person name="Richardson P."/>
            <person name="Rinaldi C."/>
            <person name="Ritland K."/>
            <person name="Rouze P."/>
            <person name="Ryaboy D."/>
            <person name="Schmutz J."/>
            <person name="Schrader J."/>
            <person name="Segerman B."/>
            <person name="Shin H."/>
            <person name="Siddiqui A."/>
            <person name="Sterky F."/>
            <person name="Terry A."/>
            <person name="Tsai C.J."/>
            <person name="Uberbacher E."/>
            <person name="Unneberg P."/>
            <person name="Vahala J."/>
            <person name="Wall K."/>
            <person name="Wessler S."/>
            <person name="Yang G."/>
            <person name="Yin T."/>
            <person name="Douglas C."/>
            <person name="Marra M."/>
            <person name="Sandberg G."/>
            <person name="Van de Peer Y."/>
            <person name="Rokhsar D."/>
        </authorList>
    </citation>
    <scope>NUCLEOTIDE SEQUENCE [LARGE SCALE GENOMIC DNA]</scope>
    <source>
        <strain evidence="2">cv. Nisqually</strain>
    </source>
</reference>